<feature type="signal peptide" evidence="1">
    <location>
        <begin position="1"/>
        <end position="21"/>
    </location>
</feature>
<dbReference type="AlphaFoldDB" id="A0AAD9SU79"/>
<sequence>MVSITPLIVAVLACNLSSAFAAPSALAQANGRQSALPFTSDARPASNFYSGPWSSFPAMNTWVGFDSMFNSNKPSMLAAGSTQQDVDRIYTAITGVASSSGIDPRVLLGIMMEESHGGVGVVTTWNADGQATGGLMQASGCHGFDGQNNLAQADITYMVDCGTQHYKRNLVDWGGQNAPQSIYPALREYNSGSVIPSDLSLAPNGAGNFAYVSQVAQRFVGWVN</sequence>
<keyword evidence="1" id="KW-0732">Signal</keyword>
<keyword evidence="3" id="KW-1185">Reference proteome</keyword>
<accession>A0AAD9SU79</accession>
<dbReference type="Gene3D" id="1.10.530.10">
    <property type="match status" value="1"/>
</dbReference>
<evidence type="ECO:0000313" key="3">
    <source>
        <dbReference type="Proteomes" id="UP001265746"/>
    </source>
</evidence>
<organism evidence="2 3">
    <name type="scientific">Phomopsis amygdali</name>
    <name type="common">Fusicoccum amygdali</name>
    <dbReference type="NCBI Taxonomy" id="1214568"/>
    <lineage>
        <taxon>Eukaryota</taxon>
        <taxon>Fungi</taxon>
        <taxon>Dikarya</taxon>
        <taxon>Ascomycota</taxon>
        <taxon>Pezizomycotina</taxon>
        <taxon>Sordariomycetes</taxon>
        <taxon>Sordariomycetidae</taxon>
        <taxon>Diaporthales</taxon>
        <taxon>Diaporthaceae</taxon>
        <taxon>Diaporthe</taxon>
    </lineage>
</organism>
<evidence type="ECO:0000256" key="1">
    <source>
        <dbReference type="SAM" id="SignalP"/>
    </source>
</evidence>
<dbReference type="SUPFAM" id="SSF53955">
    <property type="entry name" value="Lysozyme-like"/>
    <property type="match status" value="1"/>
</dbReference>
<reference evidence="2" key="1">
    <citation type="submission" date="2023-06" db="EMBL/GenBank/DDBJ databases">
        <authorList>
            <person name="Noh H."/>
        </authorList>
    </citation>
    <scope>NUCLEOTIDE SEQUENCE</scope>
    <source>
        <strain evidence="2">DUCC20226</strain>
    </source>
</reference>
<protein>
    <recommendedName>
        <fullName evidence="4">Transglycosylase SLT domain-containing protein</fullName>
    </recommendedName>
</protein>
<evidence type="ECO:0000313" key="2">
    <source>
        <dbReference type="EMBL" id="KAK2615742.1"/>
    </source>
</evidence>
<comment type="caution">
    <text evidence="2">The sequence shown here is derived from an EMBL/GenBank/DDBJ whole genome shotgun (WGS) entry which is preliminary data.</text>
</comment>
<gene>
    <name evidence="2" type="ORF">N8I77_002474</name>
</gene>
<dbReference type="Proteomes" id="UP001265746">
    <property type="component" value="Unassembled WGS sequence"/>
</dbReference>
<dbReference type="InterPro" id="IPR023346">
    <property type="entry name" value="Lysozyme-like_dom_sf"/>
</dbReference>
<proteinExistence type="predicted"/>
<evidence type="ECO:0008006" key="4">
    <source>
        <dbReference type="Google" id="ProtNLM"/>
    </source>
</evidence>
<feature type="chain" id="PRO_5041916012" description="Transglycosylase SLT domain-containing protein" evidence="1">
    <location>
        <begin position="22"/>
        <end position="224"/>
    </location>
</feature>
<dbReference type="EMBL" id="JAUJFL010000001">
    <property type="protein sequence ID" value="KAK2615742.1"/>
    <property type="molecule type" value="Genomic_DNA"/>
</dbReference>
<name>A0AAD9SU79_PHOAM</name>